<keyword evidence="1" id="KW-1133">Transmembrane helix</keyword>
<dbReference type="EMBL" id="CP143423">
    <property type="protein sequence ID" value="WVX49249.1"/>
    <property type="molecule type" value="Genomic_DNA"/>
</dbReference>
<dbReference type="RefSeq" id="WP_262386504.1">
    <property type="nucleotide sequence ID" value="NZ_CP143423.1"/>
</dbReference>
<sequence length="43" mass="4712">MQTIERGHQSLSLLLELNGDRVLYITTIMLALGAATWINAIIG</sequence>
<reference evidence="2 3" key="1">
    <citation type="submission" date="2015-07" db="EMBL/GenBank/DDBJ databases">
        <authorList>
            <person name="Voget S."/>
            <person name="Dogs M."/>
            <person name="Brinkhoff T.H."/>
            <person name="Daniel R."/>
        </authorList>
    </citation>
    <scope>NUCLEOTIDE SEQUENCE [LARGE SCALE GENOMIC DNA]</scope>
    <source>
        <strain evidence="2 3">B14</strain>
    </source>
</reference>
<reference evidence="3" key="2">
    <citation type="submission" date="2024-01" db="EMBL/GenBank/DDBJ databases">
        <title>Roseobacter fucihabitans sp. nov., isolated from the brown alga Fucus spiralis.</title>
        <authorList>
            <person name="Hahnke S."/>
            <person name="Berger M."/>
            <person name="Schlingloff A."/>
            <person name="Athale I."/>
            <person name="Neumann-Schaal M."/>
            <person name="Adenaya A."/>
            <person name="Poehlein A."/>
            <person name="Daniel R."/>
            <person name="Pertersen J."/>
            <person name="Brinkhoff T."/>
        </authorList>
    </citation>
    <scope>NUCLEOTIDE SEQUENCE [LARGE SCALE GENOMIC DNA]</scope>
    <source>
        <strain evidence="3">B14</strain>
    </source>
</reference>
<keyword evidence="3" id="KW-1185">Reference proteome</keyword>
<gene>
    <name evidence="2" type="ORF">ROLI_023380</name>
</gene>
<keyword evidence="1" id="KW-0472">Membrane</keyword>
<proteinExistence type="predicted"/>
<keyword evidence="1" id="KW-0812">Transmembrane</keyword>
<evidence type="ECO:0000313" key="2">
    <source>
        <dbReference type="EMBL" id="WVX49249.1"/>
    </source>
</evidence>
<protein>
    <submittedName>
        <fullName evidence="2">Uncharacterized protein</fullName>
    </submittedName>
</protein>
<dbReference type="Proteomes" id="UP001318682">
    <property type="component" value="Chromosome"/>
</dbReference>
<accession>A0ABZ2BT86</accession>
<evidence type="ECO:0000256" key="1">
    <source>
        <dbReference type="SAM" id="Phobius"/>
    </source>
</evidence>
<organism evidence="2 3">
    <name type="scientific">Roseobacter fucihabitans</name>
    <dbReference type="NCBI Taxonomy" id="1537242"/>
    <lineage>
        <taxon>Bacteria</taxon>
        <taxon>Pseudomonadati</taxon>
        <taxon>Pseudomonadota</taxon>
        <taxon>Alphaproteobacteria</taxon>
        <taxon>Rhodobacterales</taxon>
        <taxon>Roseobacteraceae</taxon>
        <taxon>Roseobacter</taxon>
    </lineage>
</organism>
<feature type="transmembrane region" description="Helical" evidence="1">
    <location>
        <begin position="22"/>
        <end position="42"/>
    </location>
</feature>
<name>A0ABZ2BT86_9RHOB</name>
<evidence type="ECO:0000313" key="3">
    <source>
        <dbReference type="Proteomes" id="UP001318682"/>
    </source>
</evidence>